<name>A0A9Q3BU83_9BASI</name>
<dbReference type="EMBL" id="AVOT02002617">
    <property type="protein sequence ID" value="MBW0470972.1"/>
    <property type="molecule type" value="Genomic_DNA"/>
</dbReference>
<sequence>MSSIKLRNLGFPRNPPEDREGLSRNRRTRGGHLGHSVGWQQIEGTHTHYAICIPIQQKPETRGPEGYGSNSSAPPAPQRPLAMEHGQQEPVQTPGGAKKQDKKESSHIQDIEEQLTQTVHTDSLRLTWSRPNQLSSIFTPFRNQQISDPKSPFFTIPGIFQEKTRIQGPKKDLFQLEAERVRTNYPETVGLVERSTQETEIVVHTSRIISQINRNNNPTQT</sequence>
<evidence type="ECO:0000313" key="3">
    <source>
        <dbReference type="Proteomes" id="UP000765509"/>
    </source>
</evidence>
<evidence type="ECO:0000313" key="2">
    <source>
        <dbReference type="EMBL" id="MBW0470972.1"/>
    </source>
</evidence>
<dbReference type="Proteomes" id="UP000765509">
    <property type="component" value="Unassembled WGS sequence"/>
</dbReference>
<comment type="caution">
    <text evidence="2">The sequence shown here is derived from an EMBL/GenBank/DDBJ whole genome shotgun (WGS) entry which is preliminary data.</text>
</comment>
<feature type="region of interest" description="Disordered" evidence="1">
    <location>
        <begin position="54"/>
        <end position="107"/>
    </location>
</feature>
<protein>
    <submittedName>
        <fullName evidence="2">Uncharacterized protein</fullName>
    </submittedName>
</protein>
<feature type="region of interest" description="Disordered" evidence="1">
    <location>
        <begin position="1"/>
        <end position="35"/>
    </location>
</feature>
<gene>
    <name evidence="2" type="ORF">O181_010687</name>
</gene>
<accession>A0A9Q3BU83</accession>
<dbReference type="AlphaFoldDB" id="A0A9Q3BU83"/>
<organism evidence="2 3">
    <name type="scientific">Austropuccinia psidii MF-1</name>
    <dbReference type="NCBI Taxonomy" id="1389203"/>
    <lineage>
        <taxon>Eukaryota</taxon>
        <taxon>Fungi</taxon>
        <taxon>Dikarya</taxon>
        <taxon>Basidiomycota</taxon>
        <taxon>Pucciniomycotina</taxon>
        <taxon>Pucciniomycetes</taxon>
        <taxon>Pucciniales</taxon>
        <taxon>Sphaerophragmiaceae</taxon>
        <taxon>Austropuccinia</taxon>
    </lineage>
</organism>
<proteinExistence type="predicted"/>
<keyword evidence="3" id="KW-1185">Reference proteome</keyword>
<feature type="compositionally biased region" description="Basic and acidic residues" evidence="1">
    <location>
        <begin position="98"/>
        <end position="107"/>
    </location>
</feature>
<evidence type="ECO:0000256" key="1">
    <source>
        <dbReference type="SAM" id="MobiDB-lite"/>
    </source>
</evidence>
<reference evidence="2" key="1">
    <citation type="submission" date="2021-03" db="EMBL/GenBank/DDBJ databases">
        <title>Draft genome sequence of rust myrtle Austropuccinia psidii MF-1, a brazilian biotype.</title>
        <authorList>
            <person name="Quecine M.C."/>
            <person name="Pachon D.M.R."/>
            <person name="Bonatelli M.L."/>
            <person name="Correr F.H."/>
            <person name="Franceschini L.M."/>
            <person name="Leite T.F."/>
            <person name="Margarido G.R.A."/>
            <person name="Almeida C.A."/>
            <person name="Ferrarezi J.A."/>
            <person name="Labate C.A."/>
        </authorList>
    </citation>
    <scope>NUCLEOTIDE SEQUENCE</scope>
    <source>
        <strain evidence="2">MF-1</strain>
    </source>
</reference>